<sequence length="246" mass="26227">MSGSGGPDGREGPAGRPYVLLSCAMSVDGHIDDGAPERLLLSGDEDFDRVDEVRAGCDAIMVGAGTVRRDDPRLLVRSPVRRRERMARGLPACPAKVTLTATGDLDPAGRFFTAGDAEKIVYAASGAVEGVASRLGAAATVVDAGDPVDLRRVLRDLAGRGVRRLMVEGGGSVHTRFLQEDLADEIQLAVAPFFVGDPAAPRFVGGGRFPQGPLRRMDLAEVRALGDVVLLRYLIRRERSPERGDR</sequence>
<keyword evidence="3" id="KW-0560">Oxidoreductase</keyword>
<evidence type="ECO:0000256" key="2">
    <source>
        <dbReference type="ARBA" id="ARBA00022857"/>
    </source>
</evidence>
<keyword evidence="2" id="KW-0521">NADP</keyword>
<evidence type="ECO:0000259" key="4">
    <source>
        <dbReference type="Pfam" id="PF01872"/>
    </source>
</evidence>
<evidence type="ECO:0000313" key="6">
    <source>
        <dbReference type="Proteomes" id="UP000077701"/>
    </source>
</evidence>
<evidence type="ECO:0000256" key="1">
    <source>
        <dbReference type="ARBA" id="ARBA00005104"/>
    </source>
</evidence>
<feature type="domain" description="Bacterial bifunctional deaminase-reductase C-terminal" evidence="4">
    <location>
        <begin position="17"/>
        <end position="230"/>
    </location>
</feature>
<accession>A0A171CN84</accession>
<proteinExistence type="predicted"/>
<dbReference type="GO" id="GO:0009231">
    <property type="term" value="P:riboflavin biosynthetic process"/>
    <property type="evidence" value="ECO:0007669"/>
    <property type="project" value="InterPro"/>
</dbReference>
<dbReference type="PANTHER" id="PTHR38011">
    <property type="entry name" value="DIHYDROFOLATE REDUCTASE FAMILY PROTEIN (AFU_ORTHOLOGUE AFUA_8G06820)"/>
    <property type="match status" value="1"/>
</dbReference>
<dbReference type="SUPFAM" id="SSF53597">
    <property type="entry name" value="Dihydrofolate reductase-like"/>
    <property type="match status" value="1"/>
</dbReference>
<dbReference type="Proteomes" id="UP000077701">
    <property type="component" value="Unassembled WGS sequence"/>
</dbReference>
<organism evidence="5 6">
    <name type="scientific">Planomonospora sphaerica</name>
    <dbReference type="NCBI Taxonomy" id="161355"/>
    <lineage>
        <taxon>Bacteria</taxon>
        <taxon>Bacillati</taxon>
        <taxon>Actinomycetota</taxon>
        <taxon>Actinomycetes</taxon>
        <taxon>Streptosporangiales</taxon>
        <taxon>Streptosporangiaceae</taxon>
        <taxon>Planomonospora</taxon>
    </lineage>
</organism>
<evidence type="ECO:0000313" key="5">
    <source>
        <dbReference type="EMBL" id="GAT66970.1"/>
    </source>
</evidence>
<dbReference type="STRING" id="161355.PS9374_02622"/>
<dbReference type="InterPro" id="IPR050765">
    <property type="entry name" value="Riboflavin_Biosynth_HTPR"/>
</dbReference>
<evidence type="ECO:0000256" key="3">
    <source>
        <dbReference type="ARBA" id="ARBA00023002"/>
    </source>
</evidence>
<dbReference type="Gene3D" id="3.40.430.10">
    <property type="entry name" value="Dihydrofolate Reductase, subunit A"/>
    <property type="match status" value="1"/>
</dbReference>
<dbReference type="InterPro" id="IPR024072">
    <property type="entry name" value="DHFR-like_dom_sf"/>
</dbReference>
<protein>
    <submittedName>
        <fullName evidence="5">Deaminase/reductase</fullName>
    </submittedName>
</protein>
<name>A0A171CN84_9ACTN</name>
<comment type="pathway">
    <text evidence="1">Cofactor biosynthesis; riboflavin biosynthesis.</text>
</comment>
<dbReference type="GO" id="GO:0008703">
    <property type="term" value="F:5-amino-6-(5-phosphoribosylamino)uracil reductase activity"/>
    <property type="evidence" value="ECO:0007669"/>
    <property type="project" value="InterPro"/>
</dbReference>
<reference evidence="5 6" key="1">
    <citation type="journal article" date="2016" name="Genome Announc.">
        <title>Draft Genome Sequence of Planomonospora sphaerica JCM9374, a Rare Actinomycete.</title>
        <authorList>
            <person name="Dohra H."/>
            <person name="Suzuki T."/>
            <person name="Inoue Y."/>
            <person name="Kodani S."/>
        </authorList>
    </citation>
    <scope>NUCLEOTIDE SEQUENCE [LARGE SCALE GENOMIC DNA]</scope>
    <source>
        <strain evidence="5 6">JCM 9374</strain>
    </source>
</reference>
<dbReference type="PANTHER" id="PTHR38011:SF7">
    <property type="entry name" value="2,5-DIAMINO-6-RIBOSYLAMINO-4(3H)-PYRIMIDINONE 5'-PHOSPHATE REDUCTASE"/>
    <property type="match status" value="1"/>
</dbReference>
<dbReference type="AlphaFoldDB" id="A0A171CN84"/>
<dbReference type="EMBL" id="BDCX01000005">
    <property type="protein sequence ID" value="GAT66970.1"/>
    <property type="molecule type" value="Genomic_DNA"/>
</dbReference>
<gene>
    <name evidence="5" type="ORF">PS9374_02622</name>
</gene>
<reference evidence="6" key="2">
    <citation type="submission" date="2016-04" db="EMBL/GenBank/DDBJ databases">
        <title>Planomonospora sphaerica JCM9374 whole genome shotgun sequence.</title>
        <authorList>
            <person name="Suzuki T."/>
            <person name="Dohra H."/>
            <person name="Kodani S."/>
        </authorList>
    </citation>
    <scope>NUCLEOTIDE SEQUENCE [LARGE SCALE GENOMIC DNA]</scope>
    <source>
        <strain evidence="6">JCM 9374</strain>
    </source>
</reference>
<dbReference type="Pfam" id="PF01872">
    <property type="entry name" value="RibD_C"/>
    <property type="match status" value="1"/>
</dbReference>
<keyword evidence="6" id="KW-1185">Reference proteome</keyword>
<dbReference type="InterPro" id="IPR002734">
    <property type="entry name" value="RibDG_C"/>
</dbReference>
<comment type="caution">
    <text evidence="5">The sequence shown here is derived from an EMBL/GenBank/DDBJ whole genome shotgun (WGS) entry which is preliminary data.</text>
</comment>